<organism evidence="1 2">
    <name type="scientific">Klebsiella pneumoniae</name>
    <dbReference type="NCBI Taxonomy" id="573"/>
    <lineage>
        <taxon>Bacteria</taxon>
        <taxon>Pseudomonadati</taxon>
        <taxon>Pseudomonadota</taxon>
        <taxon>Gammaproteobacteria</taxon>
        <taxon>Enterobacterales</taxon>
        <taxon>Enterobacteriaceae</taxon>
        <taxon>Klebsiella/Raoultella group</taxon>
        <taxon>Klebsiella</taxon>
        <taxon>Klebsiella pneumoniae complex</taxon>
    </lineage>
</organism>
<dbReference type="AlphaFoldDB" id="A0A447RUT0"/>
<name>A0A447RUT0_KLEPN</name>
<proteinExistence type="predicted"/>
<dbReference type="Proteomes" id="UP000282433">
    <property type="component" value="Chromosome"/>
</dbReference>
<accession>A0A447RUT0</accession>
<dbReference type="AntiFam" id="ANF00156">
    <property type="entry name" value="Shadow ORF (opposite yahK)"/>
</dbReference>
<evidence type="ECO:0000313" key="1">
    <source>
        <dbReference type="EMBL" id="VEB03593.1"/>
    </source>
</evidence>
<reference evidence="1 2" key="1">
    <citation type="submission" date="2018-12" db="EMBL/GenBank/DDBJ databases">
        <authorList>
            <consortium name="Pathogen Informatics"/>
        </authorList>
    </citation>
    <scope>NUCLEOTIDE SEQUENCE [LARGE SCALE GENOMIC DNA]</scope>
    <source>
        <strain evidence="1 2">NCTC13635</strain>
    </source>
</reference>
<gene>
    <name evidence="1" type="ORF">NCTC13635_03763</name>
</gene>
<protein>
    <submittedName>
        <fullName evidence="1">Uncharacterized protein</fullName>
    </submittedName>
</protein>
<dbReference type="EMBL" id="LR134162">
    <property type="protein sequence ID" value="VEB03593.1"/>
    <property type="molecule type" value="Genomic_DNA"/>
</dbReference>
<sequence length="53" mass="6068">MPTTPDFFTRPDVPVAQRRVCRDPGAQQRRDGGQLRFGMGYPQHVAFIDHDLL</sequence>
<evidence type="ECO:0000313" key="2">
    <source>
        <dbReference type="Proteomes" id="UP000282433"/>
    </source>
</evidence>